<dbReference type="PANTHER" id="PTHR23338">
    <property type="entry name" value="SMALL NUCLEAR RIBONUCLEOPROTEIN SM"/>
    <property type="match status" value="1"/>
</dbReference>
<keyword evidence="4" id="KW-0963">Cytoplasm</keyword>
<dbReference type="GO" id="GO:0005681">
    <property type="term" value="C:spliceosomal complex"/>
    <property type="evidence" value="ECO:0007669"/>
    <property type="project" value="UniProtKB-KW"/>
</dbReference>
<dbReference type="Proteomes" id="UP000629468">
    <property type="component" value="Unassembled WGS sequence"/>
</dbReference>
<dbReference type="Gene3D" id="2.30.30.100">
    <property type="match status" value="1"/>
</dbReference>
<gene>
    <name evidence="12" type="ORF">Agabi119p4_8396</name>
</gene>
<organism evidence="12 13">
    <name type="scientific">Agaricus bisporus var. burnettii</name>
    <dbReference type="NCBI Taxonomy" id="192524"/>
    <lineage>
        <taxon>Eukaryota</taxon>
        <taxon>Fungi</taxon>
        <taxon>Dikarya</taxon>
        <taxon>Basidiomycota</taxon>
        <taxon>Agaricomycotina</taxon>
        <taxon>Agaricomycetes</taxon>
        <taxon>Agaricomycetidae</taxon>
        <taxon>Agaricales</taxon>
        <taxon>Agaricineae</taxon>
        <taxon>Agaricaceae</taxon>
        <taxon>Agaricus</taxon>
    </lineage>
</organism>
<evidence type="ECO:0000256" key="9">
    <source>
        <dbReference type="ARBA" id="ARBA00023274"/>
    </source>
</evidence>
<dbReference type="InterPro" id="IPR001163">
    <property type="entry name" value="Sm_dom_euk/arc"/>
</dbReference>
<evidence type="ECO:0000256" key="5">
    <source>
        <dbReference type="ARBA" id="ARBA00022664"/>
    </source>
</evidence>
<feature type="domain" description="Sm" evidence="11">
    <location>
        <begin position="5"/>
        <end position="63"/>
    </location>
</feature>
<evidence type="ECO:0000256" key="3">
    <source>
        <dbReference type="ARBA" id="ARBA00008146"/>
    </source>
</evidence>
<evidence type="ECO:0000256" key="2">
    <source>
        <dbReference type="ARBA" id="ARBA00004496"/>
    </source>
</evidence>
<comment type="caution">
    <text evidence="12">The sequence shown here is derived from an EMBL/GenBank/DDBJ whole genome shotgun (WGS) entry which is preliminary data.</text>
</comment>
<keyword evidence="9" id="KW-0687">Ribonucleoprotein</keyword>
<dbReference type="GO" id="GO:0005737">
    <property type="term" value="C:cytoplasm"/>
    <property type="evidence" value="ECO:0007669"/>
    <property type="project" value="UniProtKB-SubCell"/>
</dbReference>
<dbReference type="GO" id="GO:0097525">
    <property type="term" value="C:spliceosomal snRNP complex"/>
    <property type="evidence" value="ECO:0007669"/>
    <property type="project" value="UniProtKB-ARBA"/>
</dbReference>
<sequence length="120" mass="13239">MKLVRFLMKLNNETVTVELKNGSLVHGTITGVDMQMNTHLKTVKMTTRNREPQTLDSLVAKRKTLEEEEGVAHVLWTEGGDEEAEGVDEAAINTGGCTLQTCKPSVSTCNVSYVFPTWPT</sequence>
<comment type="similarity">
    <text evidence="3">Belongs to the snRNP core protein family.</text>
</comment>
<evidence type="ECO:0000313" key="12">
    <source>
        <dbReference type="EMBL" id="KAF7763859.1"/>
    </source>
</evidence>
<keyword evidence="5" id="KW-0507">mRNA processing</keyword>
<dbReference type="InterPro" id="IPR010920">
    <property type="entry name" value="LSM_dom_sf"/>
</dbReference>
<evidence type="ECO:0000256" key="10">
    <source>
        <dbReference type="ARBA" id="ARBA00033121"/>
    </source>
</evidence>
<dbReference type="FunFam" id="2.30.30.100:FF:000016">
    <property type="entry name" value="Small nuclear ribonucleoprotein Sm D1"/>
    <property type="match status" value="1"/>
</dbReference>
<evidence type="ECO:0000256" key="6">
    <source>
        <dbReference type="ARBA" id="ARBA00022728"/>
    </source>
</evidence>
<dbReference type="GO" id="GO:0008380">
    <property type="term" value="P:RNA splicing"/>
    <property type="evidence" value="ECO:0007669"/>
    <property type="project" value="UniProtKB-KW"/>
</dbReference>
<dbReference type="EMBL" id="JABXXO010000011">
    <property type="protein sequence ID" value="KAF7763859.1"/>
    <property type="molecule type" value="Genomic_DNA"/>
</dbReference>
<dbReference type="AlphaFoldDB" id="A0A8H7EYY5"/>
<evidence type="ECO:0000256" key="4">
    <source>
        <dbReference type="ARBA" id="ARBA00022490"/>
    </source>
</evidence>
<keyword evidence="6" id="KW-0747">Spliceosome</keyword>
<evidence type="ECO:0000259" key="11">
    <source>
        <dbReference type="SMART" id="SM00651"/>
    </source>
</evidence>
<evidence type="ECO:0000256" key="8">
    <source>
        <dbReference type="ARBA" id="ARBA00023242"/>
    </source>
</evidence>
<evidence type="ECO:0000256" key="1">
    <source>
        <dbReference type="ARBA" id="ARBA00004123"/>
    </source>
</evidence>
<dbReference type="SUPFAM" id="SSF50182">
    <property type="entry name" value="Sm-like ribonucleoproteins"/>
    <property type="match status" value="1"/>
</dbReference>
<name>A0A8H7EYY5_AGABI</name>
<dbReference type="SMART" id="SM00651">
    <property type="entry name" value="Sm"/>
    <property type="match status" value="1"/>
</dbReference>
<dbReference type="Pfam" id="PF01423">
    <property type="entry name" value="LSM"/>
    <property type="match status" value="1"/>
</dbReference>
<evidence type="ECO:0000256" key="7">
    <source>
        <dbReference type="ARBA" id="ARBA00023187"/>
    </source>
</evidence>
<reference evidence="12 13" key="1">
    <citation type="journal article" name="Sci. Rep.">
        <title>Telomere-to-telomere assembled and centromere annotated genomes of the two main subspecies of the button mushroom Agaricus bisporus reveal especially polymorphic chromosome ends.</title>
        <authorList>
            <person name="Sonnenberg A.S.M."/>
            <person name="Sedaghat-Telgerd N."/>
            <person name="Lavrijssen B."/>
            <person name="Ohm R.A."/>
            <person name="Hendrickx P.M."/>
            <person name="Scholtmeijer K."/>
            <person name="Baars J.J.P."/>
            <person name="van Peer A."/>
        </authorList>
    </citation>
    <scope>NUCLEOTIDE SEQUENCE [LARGE SCALE GENOMIC DNA]</scope>
    <source>
        <strain evidence="12 13">H119_p4</strain>
    </source>
</reference>
<comment type="subcellular location">
    <subcellularLocation>
        <location evidence="2">Cytoplasm</location>
    </subcellularLocation>
    <subcellularLocation>
        <location evidence="1">Nucleus</location>
    </subcellularLocation>
</comment>
<proteinExistence type="inferred from homology"/>
<keyword evidence="7" id="KW-0508">mRNA splicing</keyword>
<protein>
    <recommendedName>
        <fullName evidence="10">snRNP core protein D1</fullName>
    </recommendedName>
</protein>
<accession>A0A8H7EYY5</accession>
<dbReference type="InterPro" id="IPR027141">
    <property type="entry name" value="LSm4/Sm_D1/D3"/>
</dbReference>
<evidence type="ECO:0000313" key="13">
    <source>
        <dbReference type="Proteomes" id="UP000629468"/>
    </source>
</evidence>
<keyword evidence="8" id="KW-0539">Nucleus</keyword>
<dbReference type="GO" id="GO:0006397">
    <property type="term" value="P:mRNA processing"/>
    <property type="evidence" value="ECO:0007669"/>
    <property type="project" value="UniProtKB-KW"/>
</dbReference>